<dbReference type="KEGG" id="nfn:NFRAN_0273"/>
<accession>A0A484I8I4</accession>
<gene>
    <name evidence="2" type="ORF">NFRAN_0273</name>
</gene>
<name>A0A484I8I4_9ARCH</name>
<evidence type="ECO:0000313" key="3">
    <source>
        <dbReference type="Proteomes" id="UP000294299"/>
    </source>
</evidence>
<proteinExistence type="predicted"/>
<keyword evidence="1" id="KW-0812">Transmembrane</keyword>
<evidence type="ECO:0000256" key="1">
    <source>
        <dbReference type="SAM" id="Phobius"/>
    </source>
</evidence>
<feature type="transmembrane region" description="Helical" evidence="1">
    <location>
        <begin position="12"/>
        <end position="30"/>
    </location>
</feature>
<dbReference type="Proteomes" id="UP000294299">
    <property type="component" value="Chromosome NFRAN"/>
</dbReference>
<evidence type="ECO:0000313" key="2">
    <source>
        <dbReference type="EMBL" id="VFJ12594.1"/>
    </source>
</evidence>
<protein>
    <submittedName>
        <fullName evidence="2">Uncharacterized protein</fullName>
    </submittedName>
</protein>
<keyword evidence="1" id="KW-1133">Transmembrane helix</keyword>
<organism evidence="2 3">
    <name type="scientific">Candidatus Nitrosocosmicus franklandianus</name>
    <dbReference type="NCBI Taxonomy" id="1798806"/>
    <lineage>
        <taxon>Archaea</taxon>
        <taxon>Nitrososphaerota</taxon>
        <taxon>Nitrososphaeria</taxon>
        <taxon>Nitrososphaerales</taxon>
        <taxon>Nitrososphaeraceae</taxon>
        <taxon>Candidatus Nitrosocosmicus</taxon>
    </lineage>
</organism>
<dbReference type="AlphaFoldDB" id="A0A484I8I4"/>
<sequence>MKLKVLVTTGEIILTTGVISIIVIAQYRWLTSRFSFDLLSKIFY</sequence>
<keyword evidence="1" id="KW-0472">Membrane</keyword>
<reference evidence="2 3" key="1">
    <citation type="submission" date="2019-02" db="EMBL/GenBank/DDBJ databases">
        <authorList>
            <person name="Lehtovirta-Morley E L."/>
        </authorList>
    </citation>
    <scope>NUCLEOTIDE SEQUENCE [LARGE SCALE GENOMIC DNA]</scope>
    <source>
        <strain evidence="2">NFRAN1</strain>
    </source>
</reference>
<keyword evidence="3" id="KW-1185">Reference proteome</keyword>
<dbReference type="EMBL" id="LR216287">
    <property type="protein sequence ID" value="VFJ12594.1"/>
    <property type="molecule type" value="Genomic_DNA"/>
</dbReference>